<dbReference type="GO" id="GO:0046856">
    <property type="term" value="P:phosphatidylinositol dephosphorylation"/>
    <property type="evidence" value="ECO:0007669"/>
    <property type="project" value="TreeGrafter"/>
</dbReference>
<dbReference type="KEGG" id="tet:TTHERM_00334590"/>
<organism evidence="2 3">
    <name type="scientific">Tetrahymena thermophila (strain SB210)</name>
    <dbReference type="NCBI Taxonomy" id="312017"/>
    <lineage>
        <taxon>Eukaryota</taxon>
        <taxon>Sar</taxon>
        <taxon>Alveolata</taxon>
        <taxon>Ciliophora</taxon>
        <taxon>Intramacronucleata</taxon>
        <taxon>Oligohymenophorea</taxon>
        <taxon>Hymenostomatida</taxon>
        <taxon>Tetrahymenina</taxon>
        <taxon>Tetrahymenidae</taxon>
        <taxon>Tetrahymena</taxon>
    </lineage>
</organism>
<name>I7LV61_TETTS</name>
<gene>
    <name evidence="2" type="ORF">TTHERM_00334590</name>
</gene>
<dbReference type="EMBL" id="GG662666">
    <property type="protein sequence ID" value="EAR97281.3"/>
    <property type="molecule type" value="Genomic_DNA"/>
</dbReference>
<evidence type="ECO:0000313" key="2">
    <source>
        <dbReference type="EMBL" id="EAR97281.3"/>
    </source>
</evidence>
<evidence type="ECO:0000313" key="3">
    <source>
        <dbReference type="Proteomes" id="UP000009168"/>
    </source>
</evidence>
<dbReference type="RefSeq" id="XP_001017526.3">
    <property type="nucleotide sequence ID" value="XM_001017526.3"/>
</dbReference>
<proteinExistence type="predicted"/>
<dbReference type="InParanoid" id="I7LV61"/>
<dbReference type="PANTHER" id="PTHR45662">
    <property type="entry name" value="PHOSPHATIDYLINOSITIDE PHOSPHATASE SAC1"/>
    <property type="match status" value="1"/>
</dbReference>
<dbReference type="PANTHER" id="PTHR45662:SF2">
    <property type="entry name" value="PHOSPHATIDYLINOSITOL-3-PHOSPHATASE SAC1"/>
    <property type="match status" value="1"/>
</dbReference>
<dbReference type="GeneID" id="7838547"/>
<keyword evidence="3" id="KW-1185">Reference proteome</keyword>
<dbReference type="AlphaFoldDB" id="I7LV61"/>
<evidence type="ECO:0000259" key="1">
    <source>
        <dbReference type="PROSITE" id="PS50275"/>
    </source>
</evidence>
<dbReference type="eggNOG" id="KOG1889">
    <property type="taxonomic scope" value="Eukaryota"/>
</dbReference>
<dbReference type="STRING" id="312017.I7LV61"/>
<accession>I7LV61</accession>
<dbReference type="InterPro" id="IPR002013">
    <property type="entry name" value="SAC_dom"/>
</dbReference>
<protein>
    <submittedName>
        <fullName evidence="2">SacI-like domain protein</fullName>
    </submittedName>
</protein>
<reference evidence="3" key="1">
    <citation type="journal article" date="2006" name="PLoS Biol.">
        <title>Macronuclear genome sequence of the ciliate Tetrahymena thermophila, a model eukaryote.</title>
        <authorList>
            <person name="Eisen J.A."/>
            <person name="Coyne R.S."/>
            <person name="Wu M."/>
            <person name="Wu D."/>
            <person name="Thiagarajan M."/>
            <person name="Wortman J.R."/>
            <person name="Badger J.H."/>
            <person name="Ren Q."/>
            <person name="Amedeo P."/>
            <person name="Jones K.M."/>
            <person name="Tallon L.J."/>
            <person name="Delcher A.L."/>
            <person name="Salzberg S.L."/>
            <person name="Silva J.C."/>
            <person name="Haas B.J."/>
            <person name="Majoros W.H."/>
            <person name="Farzad M."/>
            <person name="Carlton J.M."/>
            <person name="Smith R.K. Jr."/>
            <person name="Garg J."/>
            <person name="Pearlman R.E."/>
            <person name="Karrer K.M."/>
            <person name="Sun L."/>
            <person name="Manning G."/>
            <person name="Elde N.C."/>
            <person name="Turkewitz A.P."/>
            <person name="Asai D.J."/>
            <person name="Wilkes D.E."/>
            <person name="Wang Y."/>
            <person name="Cai H."/>
            <person name="Collins K."/>
            <person name="Stewart B.A."/>
            <person name="Lee S.R."/>
            <person name="Wilamowska K."/>
            <person name="Weinberg Z."/>
            <person name="Ruzzo W.L."/>
            <person name="Wloga D."/>
            <person name="Gaertig J."/>
            <person name="Frankel J."/>
            <person name="Tsao C.-C."/>
            <person name="Gorovsky M.A."/>
            <person name="Keeling P.J."/>
            <person name="Waller R.F."/>
            <person name="Patron N.J."/>
            <person name="Cherry J.M."/>
            <person name="Stover N.A."/>
            <person name="Krieger C.J."/>
            <person name="del Toro C."/>
            <person name="Ryder H.F."/>
            <person name="Williamson S.C."/>
            <person name="Barbeau R.A."/>
            <person name="Hamilton E.P."/>
            <person name="Orias E."/>
        </authorList>
    </citation>
    <scope>NUCLEOTIDE SEQUENCE [LARGE SCALE GENOMIC DNA]</scope>
    <source>
        <strain evidence="3">SB210</strain>
    </source>
</reference>
<dbReference type="GO" id="GO:0005783">
    <property type="term" value="C:endoplasmic reticulum"/>
    <property type="evidence" value="ECO:0007669"/>
    <property type="project" value="TreeGrafter"/>
</dbReference>
<feature type="domain" description="SAC" evidence="1">
    <location>
        <begin position="120"/>
        <end position="420"/>
    </location>
</feature>
<dbReference type="Proteomes" id="UP000009168">
    <property type="component" value="Unassembled WGS sequence"/>
</dbReference>
<dbReference type="GO" id="GO:0043812">
    <property type="term" value="F:phosphatidylinositol-4-phosphate phosphatase activity"/>
    <property type="evidence" value="ECO:0007669"/>
    <property type="project" value="TreeGrafter"/>
</dbReference>
<dbReference type="PROSITE" id="PS50275">
    <property type="entry name" value="SAC"/>
    <property type="match status" value="1"/>
</dbReference>
<sequence length="744" mass="88375">MADTSSIVSDNKFLEIYSNKYILTTNLSKDQVVIDLATSELKKETRGSSGSQTLVSKVGLKAIYGICQLEHSNYLIAVTQSFTIGSLYNKNIQQLKEIQFYPINPQREINPADQKYIDMMQSIFQTKMFYFSDEYDLTNSFQRFIKNKVDKNNYNPNFCYNECYLHDFIKNGCQEWISPFISGYVKIDYCQLDDTVVNFILISRRDKRRAGMRFISRGTDLDGNPTNMAETEQIIVLTKGQYNNIYSFVQTRGSMPFLWNQKPNLKWAPRGAPIGEEAENIEFCRKHFADQEKLYSRQVLVNLIDKKGNTQLKLGQYFQKMVEALKDKNLKYIWFDFHHECRKMKYENLQKLLDMFKEDLDDIGYFEFQYTKDKIETPSIKKLQKGTVRTNCMDCLDRTNVVQSVIARKVLHQILYTAGVTSKTALQKSCLKNWKIFSEQTGLETQMQSVFYTQVLELQKLILQELVREQNKVQSMMVLIQYKDISMVISSMGINRIALTFCQEKLDQEKLRLNKELILCYSQQVSFFQGHLFQNLNQIKFQLVKMQKLDSLHHYVDLFLLLHPFLFQLKEPFHLINSLFKNQHSHNENQIKLHQLIKKQNNCQTIIISKQVINIYGYLHNQIIFKIKYLYSSMFYVSFPSQSLHFFYSHYFQKKIQILIKNKINKYLQHLNQLQDFQVNKLNINKIKLSQIKIILRSIKIFQQNFIQNIQFYFCKKYYKSLLLFIFQQQNTIYHFFKVIKYYL</sequence>
<dbReference type="Pfam" id="PF02383">
    <property type="entry name" value="Syja_N"/>
    <property type="match status" value="1"/>
</dbReference>
<dbReference type="OrthoDB" id="405996at2759"/>